<dbReference type="EMBL" id="QUMU01000005">
    <property type="protein sequence ID" value="REG32059.1"/>
    <property type="molecule type" value="Genomic_DNA"/>
</dbReference>
<dbReference type="Pfam" id="PF08757">
    <property type="entry name" value="CotH"/>
    <property type="match status" value="1"/>
</dbReference>
<dbReference type="PANTHER" id="PTHR40050">
    <property type="entry name" value="INNER SPORE COAT PROTEIN H"/>
    <property type="match status" value="1"/>
</dbReference>
<evidence type="ECO:0000313" key="1">
    <source>
        <dbReference type="EMBL" id="REG32059.1"/>
    </source>
</evidence>
<dbReference type="PANTHER" id="PTHR40050:SF1">
    <property type="entry name" value="INNER SPORE COAT PROTEIN H"/>
    <property type="match status" value="1"/>
</dbReference>
<accession>A0ABX9K2K5</accession>
<keyword evidence="2" id="KW-1185">Reference proteome</keyword>
<organism evidence="1 2">
    <name type="scientific">Archangium gephyra</name>
    <dbReference type="NCBI Taxonomy" id="48"/>
    <lineage>
        <taxon>Bacteria</taxon>
        <taxon>Pseudomonadati</taxon>
        <taxon>Myxococcota</taxon>
        <taxon>Myxococcia</taxon>
        <taxon>Myxococcales</taxon>
        <taxon>Cystobacterineae</taxon>
        <taxon>Archangiaceae</taxon>
        <taxon>Archangium</taxon>
    </lineage>
</organism>
<reference evidence="1 2" key="1">
    <citation type="submission" date="2018-08" db="EMBL/GenBank/DDBJ databases">
        <title>Genomic Encyclopedia of Archaeal and Bacterial Type Strains, Phase II (KMG-II): from individual species to whole genera.</title>
        <authorList>
            <person name="Goeker M."/>
        </authorList>
    </citation>
    <scope>NUCLEOTIDE SEQUENCE [LARGE SCALE GENOMIC DNA]</scope>
    <source>
        <strain evidence="1 2">DSM 2261</strain>
    </source>
</reference>
<dbReference type="PROSITE" id="PS51257">
    <property type="entry name" value="PROKAR_LIPOPROTEIN"/>
    <property type="match status" value="1"/>
</dbReference>
<dbReference type="InterPro" id="IPR014867">
    <property type="entry name" value="Spore_coat_CotH_CotH2/3/7"/>
</dbReference>
<protein>
    <submittedName>
        <fullName evidence="1">CotH protein</fullName>
    </submittedName>
</protein>
<sequence>MCPKRARGWWAGVALLSVLGACTRVQETPPDAQVPEHVRGEALPFPPRELPHDWHAFDTRFLHYVSIQVAPEYIDALEYDHEQRIPCDLSINGVAIHNAGIRQKGSWGSGSTLSGKPGWSLKFDEFVKGQRYQGLDRLLLNNASQDRGLLNEHLAYELYRHAGLAAPRTAHALVVLNGKFYGFYVVREAYDKRALRGMFGNGSGNLYEGPCCVDFAAPLGSPALLDLKDEQEEGRTREDLRALAAIVETAPDDTLEQKLEAVLDVDAFLTGYALEVALAHWDGYALNLNNYYVYHRPRDGRFVFLPHGMDQLMDRPDLDPFQVPRSRLAQRVREHPSLNARFLARLSTVLREVWSDAAMQARADAVHAVITSAPRDDPRVRVELEDFQARFPLQLELFRGRRVLLEGLLPPSEP</sequence>
<proteinExistence type="predicted"/>
<name>A0ABX9K2K5_9BACT</name>
<gene>
    <name evidence="1" type="ORF">ATI61_105386</name>
</gene>
<evidence type="ECO:0000313" key="2">
    <source>
        <dbReference type="Proteomes" id="UP000256345"/>
    </source>
</evidence>
<comment type="caution">
    <text evidence="1">The sequence shown here is derived from an EMBL/GenBank/DDBJ whole genome shotgun (WGS) entry which is preliminary data.</text>
</comment>
<dbReference type="Proteomes" id="UP000256345">
    <property type="component" value="Unassembled WGS sequence"/>
</dbReference>